<dbReference type="Pfam" id="PF03999">
    <property type="entry name" value="MAP65_ASE1"/>
    <property type="match status" value="1"/>
</dbReference>
<organism evidence="2 3">
    <name type="scientific">Hyalella azteca</name>
    <name type="common">Amphipod</name>
    <dbReference type="NCBI Taxonomy" id="294128"/>
    <lineage>
        <taxon>Eukaryota</taxon>
        <taxon>Metazoa</taxon>
        <taxon>Ecdysozoa</taxon>
        <taxon>Arthropoda</taxon>
        <taxon>Crustacea</taxon>
        <taxon>Multicrustacea</taxon>
        <taxon>Malacostraca</taxon>
        <taxon>Eumalacostraca</taxon>
        <taxon>Peracarida</taxon>
        <taxon>Amphipoda</taxon>
        <taxon>Senticaudata</taxon>
        <taxon>Talitrida</taxon>
        <taxon>Talitroidea</taxon>
        <taxon>Hyalellidae</taxon>
        <taxon>Hyalella</taxon>
    </lineage>
</organism>
<name>A0A8B7PMQ7_HYAAZ</name>
<dbReference type="GO" id="GO:1990023">
    <property type="term" value="C:mitotic spindle midzone"/>
    <property type="evidence" value="ECO:0007669"/>
    <property type="project" value="TreeGrafter"/>
</dbReference>
<sequence>MEYAVDMTRYKQSVTTSLDKTFDKLSHIWQAIGLSPTKQYQRLQILCDNFTKVGNDIITYEEEARERLMEEIKSVSNSILVACRDLPTDIHPLSPAKGLVPFELLKTLQEQLQAISDARQERIDARQQLMHKQSVLCELLGEGEMTPEPPPVPSKEELASFQHHIRSLENLKEKRKQEFLQLKRSILRLAVQLEEATQEEAINSFQDDQDEDLCLTDQDLHTLRSKQSDLEFRVSECLVKWQELHDAITQLWTDLDTEESHREAVMLNCALHTPSAIACLEKELKQMKALRLANIGKFMEKLEGQLKELWDACYLHEDQCILPPCEDPATEQDLLNLEAEVNKLRSYQQEHADLFLLVSEFEHQFEDLLRLDNLAKDPSRLFQTRGGSLLQEEKQRKKIKAELPRVQGKLWAVYTRYEAADQPSPLVLGQTVPEYIERKWDEHEQARQLDKNARKMNSSGKSSKSSAPPQAAAKIVGARRTPVSGHRPAAAKLPLPSKPAAGGSKCAAAGAAFAAARQPIVASRAGNDKNIDATPVSRKRVLTLEEAPENDEESEMQAQESATKKAKILMLTPSVHDAGAAPEASIPTTSEMFKSPARFNNVMTTEKHLAKSVPRVVRPLNLQVPNVLITDATLDYLKFEHQLRSSQDQLNSTSVDQPLYKENNPTALPDADLHSRDVFLHPNGNQSQ</sequence>
<dbReference type="Proteomes" id="UP000694843">
    <property type="component" value="Unplaced"/>
</dbReference>
<dbReference type="PANTHER" id="PTHR19321:SF41">
    <property type="entry name" value="FASCETTO-RELATED"/>
    <property type="match status" value="1"/>
</dbReference>
<dbReference type="Gene3D" id="1.20.58.1520">
    <property type="match status" value="1"/>
</dbReference>
<feature type="region of interest" description="Disordered" evidence="1">
    <location>
        <begin position="446"/>
        <end position="502"/>
    </location>
</feature>
<dbReference type="PANTHER" id="PTHR19321">
    <property type="entry name" value="PROTEIN REGULATOR OF CYTOKINESIS 1 PRC1-RELATED"/>
    <property type="match status" value="1"/>
</dbReference>
<evidence type="ECO:0000313" key="2">
    <source>
        <dbReference type="Proteomes" id="UP000694843"/>
    </source>
</evidence>
<dbReference type="OMA" id="WEEDKSM"/>
<dbReference type="GeneID" id="108682058"/>
<feature type="compositionally biased region" description="Low complexity" evidence="1">
    <location>
        <begin position="458"/>
        <end position="474"/>
    </location>
</feature>
<evidence type="ECO:0000256" key="1">
    <source>
        <dbReference type="SAM" id="MobiDB-lite"/>
    </source>
</evidence>
<protein>
    <submittedName>
        <fullName evidence="3">Protein regulator of cytokinesis 1</fullName>
    </submittedName>
</protein>
<dbReference type="AlphaFoldDB" id="A0A8B7PMQ7"/>
<reference evidence="3" key="1">
    <citation type="submission" date="2025-08" db="UniProtKB">
        <authorList>
            <consortium name="RefSeq"/>
        </authorList>
    </citation>
    <scope>IDENTIFICATION</scope>
    <source>
        <tissue evidence="3">Whole organism</tissue>
    </source>
</reference>
<dbReference type="GO" id="GO:0008017">
    <property type="term" value="F:microtubule binding"/>
    <property type="evidence" value="ECO:0007669"/>
    <property type="project" value="InterPro"/>
</dbReference>
<dbReference type="InterPro" id="IPR007145">
    <property type="entry name" value="MAP65_Ase1_PRC1"/>
</dbReference>
<evidence type="ECO:0000313" key="3">
    <source>
        <dbReference type="RefSeq" id="XP_018026657.1"/>
    </source>
</evidence>
<dbReference type="OrthoDB" id="642895at2759"/>
<gene>
    <name evidence="3" type="primary">LOC108682058</name>
</gene>
<feature type="compositionally biased region" description="Low complexity" evidence="1">
    <location>
        <begin position="488"/>
        <end position="502"/>
    </location>
</feature>
<feature type="compositionally biased region" description="Polar residues" evidence="1">
    <location>
        <begin position="645"/>
        <end position="656"/>
    </location>
</feature>
<feature type="region of interest" description="Disordered" evidence="1">
    <location>
        <begin position="645"/>
        <end position="671"/>
    </location>
</feature>
<dbReference type="KEGG" id="hazt:108682058"/>
<keyword evidence="2" id="KW-1185">Reference proteome</keyword>
<dbReference type="GO" id="GO:0005737">
    <property type="term" value="C:cytoplasm"/>
    <property type="evidence" value="ECO:0007669"/>
    <property type="project" value="TreeGrafter"/>
</dbReference>
<proteinExistence type="predicted"/>
<dbReference type="RefSeq" id="XP_018026657.1">
    <property type="nucleotide sequence ID" value="XM_018171168.2"/>
</dbReference>
<dbReference type="GO" id="GO:0051256">
    <property type="term" value="P:mitotic spindle midzone assembly"/>
    <property type="evidence" value="ECO:0007669"/>
    <property type="project" value="TreeGrafter"/>
</dbReference>
<accession>A0A8B7PMQ7</accession>